<dbReference type="EMBL" id="CSBK01000345">
    <property type="protein sequence ID" value="COX28867.1"/>
    <property type="molecule type" value="Genomic_DNA"/>
</dbReference>
<dbReference type="AlphaFoldDB" id="A0A916P781"/>
<reference evidence="2" key="1">
    <citation type="submission" date="2015-03" db="EMBL/GenBank/DDBJ databases">
        <authorList>
            <consortium name="Pathogen Informatics"/>
        </authorList>
    </citation>
    <scope>NUCLEOTIDE SEQUENCE [LARGE SCALE GENOMIC DNA]</scope>
    <source>
        <strain evidence="2">N09902308</strain>
    </source>
</reference>
<accession>A0A916P781</accession>
<evidence type="ECO:0000313" key="2">
    <source>
        <dbReference type="Proteomes" id="UP000039021"/>
    </source>
</evidence>
<dbReference type="Proteomes" id="UP000039021">
    <property type="component" value="Unassembled WGS sequence"/>
</dbReference>
<gene>
    <name evidence="1" type="ORF">ERS007739_01012</name>
</gene>
<name>A0A916P781_MYCTX</name>
<organism evidence="1 2">
    <name type="scientific">Mycobacterium tuberculosis</name>
    <dbReference type="NCBI Taxonomy" id="1773"/>
    <lineage>
        <taxon>Bacteria</taxon>
        <taxon>Bacillati</taxon>
        <taxon>Actinomycetota</taxon>
        <taxon>Actinomycetes</taxon>
        <taxon>Mycobacteriales</taxon>
        <taxon>Mycobacteriaceae</taxon>
        <taxon>Mycobacterium</taxon>
        <taxon>Mycobacterium tuberculosis complex</taxon>
    </lineage>
</organism>
<proteinExistence type="predicted"/>
<sequence length="91" mass="9517">MTVAVAIMSMSLGRRLASSSAPSKASTPRSTAFSIKISLASPKSVSDGYCCSGSTRCRPLTLAAACKRRMISSCSLRPGNSTNESVISLWL</sequence>
<protein>
    <submittedName>
        <fullName evidence="1">Uncharacterized protein</fullName>
    </submittedName>
</protein>
<evidence type="ECO:0000313" key="1">
    <source>
        <dbReference type="EMBL" id="COX28867.1"/>
    </source>
</evidence>
<comment type="caution">
    <text evidence="1">The sequence shown here is derived from an EMBL/GenBank/DDBJ whole genome shotgun (WGS) entry which is preliminary data.</text>
</comment>